<evidence type="ECO:0000256" key="7">
    <source>
        <dbReference type="ARBA" id="ARBA00023033"/>
    </source>
</evidence>
<feature type="transmembrane region" description="Helical" evidence="9">
    <location>
        <begin position="6"/>
        <end position="24"/>
    </location>
</feature>
<evidence type="ECO:0000256" key="6">
    <source>
        <dbReference type="ARBA" id="ARBA00023004"/>
    </source>
</evidence>
<organism evidence="10 11">
    <name type="scientific">Dacryopinax primogenitus (strain DJM 731)</name>
    <name type="common">Brown rot fungus</name>
    <dbReference type="NCBI Taxonomy" id="1858805"/>
    <lineage>
        <taxon>Eukaryota</taxon>
        <taxon>Fungi</taxon>
        <taxon>Dikarya</taxon>
        <taxon>Basidiomycota</taxon>
        <taxon>Agaricomycotina</taxon>
        <taxon>Dacrymycetes</taxon>
        <taxon>Dacrymycetales</taxon>
        <taxon>Dacrymycetaceae</taxon>
        <taxon>Dacryopinax</taxon>
    </lineage>
</organism>
<dbReference type="PANTHER" id="PTHR24305:SF187">
    <property type="entry name" value="P450, PUTATIVE (EUROFUNG)-RELATED"/>
    <property type="match status" value="1"/>
</dbReference>
<dbReference type="InterPro" id="IPR050121">
    <property type="entry name" value="Cytochrome_P450_monoxygenase"/>
</dbReference>
<keyword evidence="9" id="KW-1133">Transmembrane helix</keyword>
<dbReference type="Gene3D" id="1.10.630.10">
    <property type="entry name" value="Cytochrome P450"/>
    <property type="match status" value="1"/>
</dbReference>
<evidence type="ECO:0000313" key="10">
    <source>
        <dbReference type="EMBL" id="EJT99156.1"/>
    </source>
</evidence>
<protein>
    <submittedName>
        <fullName evidence="10">Cytochrome P450</fullName>
    </submittedName>
</protein>
<dbReference type="AlphaFoldDB" id="M5G025"/>
<dbReference type="GO" id="GO:0005506">
    <property type="term" value="F:iron ion binding"/>
    <property type="evidence" value="ECO:0007669"/>
    <property type="project" value="InterPro"/>
</dbReference>
<feature type="binding site" description="axial binding residue" evidence="8">
    <location>
        <position position="421"/>
    </location>
    <ligand>
        <name>heme</name>
        <dbReference type="ChEBI" id="CHEBI:30413"/>
    </ligand>
    <ligandPart>
        <name>Fe</name>
        <dbReference type="ChEBI" id="CHEBI:18248"/>
    </ligandPart>
</feature>
<dbReference type="InterPro" id="IPR001128">
    <property type="entry name" value="Cyt_P450"/>
</dbReference>
<dbReference type="InterPro" id="IPR036396">
    <property type="entry name" value="Cyt_P450_sf"/>
</dbReference>
<dbReference type="PANTHER" id="PTHR24305">
    <property type="entry name" value="CYTOCHROME P450"/>
    <property type="match status" value="1"/>
</dbReference>
<dbReference type="PRINTS" id="PR00463">
    <property type="entry name" value="EP450I"/>
</dbReference>
<name>M5G025_DACPD</name>
<keyword evidence="9" id="KW-0812">Transmembrane</keyword>
<dbReference type="GO" id="GO:0004497">
    <property type="term" value="F:monooxygenase activity"/>
    <property type="evidence" value="ECO:0007669"/>
    <property type="project" value="UniProtKB-KW"/>
</dbReference>
<dbReference type="HOGENOM" id="CLU_001570_14_10_1"/>
<keyword evidence="7" id="KW-0503">Monooxygenase</keyword>
<comment type="pathway">
    <text evidence="2">Secondary metabolite biosynthesis.</text>
</comment>
<keyword evidence="5" id="KW-0560">Oxidoreductase</keyword>
<dbReference type="SUPFAM" id="SSF48264">
    <property type="entry name" value="Cytochrome P450"/>
    <property type="match status" value="1"/>
</dbReference>
<reference evidence="10 11" key="1">
    <citation type="journal article" date="2012" name="Science">
        <title>The Paleozoic origin of enzymatic lignin decomposition reconstructed from 31 fungal genomes.</title>
        <authorList>
            <person name="Floudas D."/>
            <person name="Binder M."/>
            <person name="Riley R."/>
            <person name="Barry K."/>
            <person name="Blanchette R.A."/>
            <person name="Henrissat B."/>
            <person name="Martinez A.T."/>
            <person name="Otillar R."/>
            <person name="Spatafora J.W."/>
            <person name="Yadav J.S."/>
            <person name="Aerts A."/>
            <person name="Benoit I."/>
            <person name="Boyd A."/>
            <person name="Carlson A."/>
            <person name="Copeland A."/>
            <person name="Coutinho P.M."/>
            <person name="de Vries R.P."/>
            <person name="Ferreira P."/>
            <person name="Findley K."/>
            <person name="Foster B."/>
            <person name="Gaskell J."/>
            <person name="Glotzer D."/>
            <person name="Gorecki P."/>
            <person name="Heitman J."/>
            <person name="Hesse C."/>
            <person name="Hori C."/>
            <person name="Igarashi K."/>
            <person name="Jurgens J.A."/>
            <person name="Kallen N."/>
            <person name="Kersten P."/>
            <person name="Kohler A."/>
            <person name="Kuees U."/>
            <person name="Kumar T.K.A."/>
            <person name="Kuo A."/>
            <person name="LaButti K."/>
            <person name="Larrondo L.F."/>
            <person name="Lindquist E."/>
            <person name="Ling A."/>
            <person name="Lombard V."/>
            <person name="Lucas S."/>
            <person name="Lundell T."/>
            <person name="Martin R."/>
            <person name="McLaughlin D.J."/>
            <person name="Morgenstern I."/>
            <person name="Morin E."/>
            <person name="Murat C."/>
            <person name="Nagy L.G."/>
            <person name="Nolan M."/>
            <person name="Ohm R.A."/>
            <person name="Patyshakuliyeva A."/>
            <person name="Rokas A."/>
            <person name="Ruiz-Duenas F.J."/>
            <person name="Sabat G."/>
            <person name="Salamov A."/>
            <person name="Samejima M."/>
            <person name="Schmutz J."/>
            <person name="Slot J.C."/>
            <person name="St John F."/>
            <person name="Stenlid J."/>
            <person name="Sun H."/>
            <person name="Sun S."/>
            <person name="Syed K."/>
            <person name="Tsang A."/>
            <person name="Wiebenga A."/>
            <person name="Young D."/>
            <person name="Pisabarro A."/>
            <person name="Eastwood D.C."/>
            <person name="Martin F."/>
            <person name="Cullen D."/>
            <person name="Grigoriev I.V."/>
            <person name="Hibbett D.S."/>
        </authorList>
    </citation>
    <scope>NUCLEOTIDE SEQUENCE [LARGE SCALE GENOMIC DNA]</scope>
    <source>
        <strain evidence="10 11">DJM-731 SS1</strain>
    </source>
</reference>
<evidence type="ECO:0000256" key="9">
    <source>
        <dbReference type="SAM" id="Phobius"/>
    </source>
</evidence>
<evidence type="ECO:0000256" key="4">
    <source>
        <dbReference type="ARBA" id="ARBA00022723"/>
    </source>
</evidence>
<evidence type="ECO:0000256" key="3">
    <source>
        <dbReference type="ARBA" id="ARBA00010617"/>
    </source>
</evidence>
<dbReference type="RefSeq" id="XP_040626054.1">
    <property type="nucleotide sequence ID" value="XM_040775389.1"/>
</dbReference>
<dbReference type="GO" id="GO:0016705">
    <property type="term" value="F:oxidoreductase activity, acting on paired donors, with incorporation or reduction of molecular oxygen"/>
    <property type="evidence" value="ECO:0007669"/>
    <property type="project" value="InterPro"/>
</dbReference>
<evidence type="ECO:0000256" key="8">
    <source>
        <dbReference type="PIRSR" id="PIRSR602401-1"/>
    </source>
</evidence>
<keyword evidence="9" id="KW-0472">Membrane</keyword>
<comment type="cofactor">
    <cofactor evidence="1 8">
        <name>heme</name>
        <dbReference type="ChEBI" id="CHEBI:30413"/>
    </cofactor>
</comment>
<sequence length="490" mass="55005">MWISTSAVYFISLTASILLYRGFLHPLGHVPGPFAACLSKLWAVAITLGGRNHVTILELHAKYGDFVRIGPNEVSLSNVEAIQQIYGPRSTYKGVPRPAHSESLMSIRSHAEHSQRHKIWDRAFTTRALKDYHPLLSNRVRQLSDRLASECLKGTVDIGKWFNACAFDVMGDLAFDSGFDIVQKGDIDGYSRTLNEAVRIGAIFINLPWTAVSAKLPWLPVACKKAKLERFAQQQVRKRQAKVAYRKDLSYWLVCASGAAAVTCATQFSPAEAVLVIVAGSDSTSLVAFFLLYFLAQHPSVLNRLRQEIQDVYITHGELTINHLNELPYLNACINESLRLFPPVPNGHPRLAPKGGATVGGYLIPEGTTVIVPAYTIHRDPRYWTEPNAFRPERWLPEGVMEGWHHDTRAFVPFSYGPYSCIGRNLGRQEIRLTIAAVIQRFDFQLAAGFDARAFEQQITGEFLLTRPMLPMLLRERTKCERGWHQDSSC</sequence>
<evidence type="ECO:0000313" key="11">
    <source>
        <dbReference type="Proteomes" id="UP000030653"/>
    </source>
</evidence>
<keyword evidence="11" id="KW-1185">Reference proteome</keyword>
<dbReference type="GeneID" id="63690451"/>
<dbReference type="STRING" id="1858805.M5G025"/>
<dbReference type="PRINTS" id="PR00385">
    <property type="entry name" value="P450"/>
</dbReference>
<dbReference type="GO" id="GO:0020037">
    <property type="term" value="F:heme binding"/>
    <property type="evidence" value="ECO:0007669"/>
    <property type="project" value="InterPro"/>
</dbReference>
<proteinExistence type="inferred from homology"/>
<evidence type="ECO:0000256" key="5">
    <source>
        <dbReference type="ARBA" id="ARBA00023002"/>
    </source>
</evidence>
<dbReference type="CDD" id="cd11061">
    <property type="entry name" value="CYP67-like"/>
    <property type="match status" value="1"/>
</dbReference>
<dbReference type="OrthoDB" id="6692864at2759"/>
<keyword evidence="8" id="KW-0349">Heme</keyword>
<evidence type="ECO:0000256" key="2">
    <source>
        <dbReference type="ARBA" id="ARBA00005179"/>
    </source>
</evidence>
<keyword evidence="4 8" id="KW-0479">Metal-binding</keyword>
<dbReference type="Pfam" id="PF00067">
    <property type="entry name" value="p450"/>
    <property type="match status" value="1"/>
</dbReference>
<dbReference type="InterPro" id="IPR002401">
    <property type="entry name" value="Cyt_P450_E_grp-I"/>
</dbReference>
<gene>
    <name evidence="10" type="ORF">DACRYDRAFT_56717</name>
</gene>
<accession>M5G025</accession>
<dbReference type="EMBL" id="JH795871">
    <property type="protein sequence ID" value="EJT99156.1"/>
    <property type="molecule type" value="Genomic_DNA"/>
</dbReference>
<comment type="similarity">
    <text evidence="3">Belongs to the cytochrome P450 family.</text>
</comment>
<dbReference type="Proteomes" id="UP000030653">
    <property type="component" value="Unassembled WGS sequence"/>
</dbReference>
<evidence type="ECO:0000256" key="1">
    <source>
        <dbReference type="ARBA" id="ARBA00001971"/>
    </source>
</evidence>
<keyword evidence="6 8" id="KW-0408">Iron</keyword>